<reference evidence="1 2" key="1">
    <citation type="submission" date="2020-06" db="EMBL/GenBank/DDBJ databases">
        <authorList>
            <person name="Qiu C."/>
            <person name="Liu Z."/>
        </authorList>
    </citation>
    <scope>NUCLEOTIDE SEQUENCE [LARGE SCALE GENOMIC DNA]</scope>
    <source>
        <strain evidence="1 2">EM 1</strain>
    </source>
</reference>
<dbReference type="InterPro" id="IPR027417">
    <property type="entry name" value="P-loop_NTPase"/>
</dbReference>
<organism evidence="1 2">
    <name type="scientific">Undibacterium oligocarboniphilum</name>
    <dbReference type="NCBI Taxonomy" id="666702"/>
    <lineage>
        <taxon>Bacteria</taxon>
        <taxon>Pseudomonadati</taxon>
        <taxon>Pseudomonadota</taxon>
        <taxon>Betaproteobacteria</taxon>
        <taxon>Burkholderiales</taxon>
        <taxon>Oxalobacteraceae</taxon>
        <taxon>Undibacterium</taxon>
    </lineage>
</organism>
<name>A0A850QCZ1_9BURK</name>
<dbReference type="EMBL" id="JABXYJ010000002">
    <property type="protein sequence ID" value="NVO77198.1"/>
    <property type="molecule type" value="Genomic_DNA"/>
</dbReference>
<evidence type="ECO:0000313" key="1">
    <source>
        <dbReference type="EMBL" id="NVO77198.1"/>
    </source>
</evidence>
<dbReference type="AlphaFoldDB" id="A0A850QCZ1"/>
<dbReference type="Gene3D" id="3.40.50.300">
    <property type="entry name" value="P-loop containing nucleotide triphosphate hydrolases"/>
    <property type="match status" value="1"/>
</dbReference>
<dbReference type="SUPFAM" id="SSF52540">
    <property type="entry name" value="P-loop containing nucleoside triphosphate hydrolases"/>
    <property type="match status" value="1"/>
</dbReference>
<dbReference type="RefSeq" id="WP_176802452.1">
    <property type="nucleotide sequence ID" value="NZ_JABXYJ010000002.1"/>
</dbReference>
<sequence>MFVIAVVSAKGGVGKTTLSANLGVGIAQRGYPVLIVDLDPQNAMQWHLGGLDQNDCKGISALTGSRTRLAGVMHSSPYQVNFVPFGHGGEAQRLRFENALERQDDWLYNKLLSTNLPENTVVLLDTPPGPSVYLRQAIRAADYLLVVLLADAASYSTLPEMEELIAAYGSRPSGQVGSAYIINQTAERQLAQDVLTLIADRLGARMVPYVVQENQEVEEALAHERPLLSYRPENPAAQTIRSIADWIAYRLPPSR</sequence>
<dbReference type="PANTHER" id="PTHR13696:SF99">
    <property type="entry name" value="COBYRINIC ACID AC-DIAMIDE SYNTHASE"/>
    <property type="match status" value="1"/>
</dbReference>
<dbReference type="InterPro" id="IPR050678">
    <property type="entry name" value="DNA_Partitioning_ATPase"/>
</dbReference>
<gene>
    <name evidence="1" type="primary">yhjQ</name>
    <name evidence="1" type="ORF">HV832_05075</name>
</gene>
<evidence type="ECO:0000313" key="2">
    <source>
        <dbReference type="Proteomes" id="UP000588051"/>
    </source>
</evidence>
<comment type="caution">
    <text evidence="1">The sequence shown here is derived from an EMBL/GenBank/DDBJ whole genome shotgun (WGS) entry which is preliminary data.</text>
</comment>
<dbReference type="InterPro" id="IPR017746">
    <property type="entry name" value="Cellulose_synthase_operon_BcsQ"/>
</dbReference>
<dbReference type="Pfam" id="PF06564">
    <property type="entry name" value="CBP_BcsQ"/>
    <property type="match status" value="1"/>
</dbReference>
<dbReference type="NCBIfam" id="TIGR03371">
    <property type="entry name" value="cellulose_yhjQ"/>
    <property type="match status" value="1"/>
</dbReference>
<proteinExistence type="predicted"/>
<accession>A0A850QCZ1</accession>
<keyword evidence="2" id="KW-1185">Reference proteome</keyword>
<dbReference type="PANTHER" id="PTHR13696">
    <property type="entry name" value="P-LOOP CONTAINING NUCLEOSIDE TRIPHOSPHATE HYDROLASE"/>
    <property type="match status" value="1"/>
</dbReference>
<dbReference type="CDD" id="cd02042">
    <property type="entry name" value="ParAB_family"/>
    <property type="match status" value="1"/>
</dbReference>
<protein>
    <submittedName>
        <fullName evidence="1">Cellulose synthase operon protein YhjQ</fullName>
    </submittedName>
</protein>
<dbReference type="Proteomes" id="UP000588051">
    <property type="component" value="Unassembled WGS sequence"/>
</dbReference>